<reference evidence="5 6" key="1">
    <citation type="submission" date="2023-10" db="EMBL/GenBank/DDBJ databases">
        <title>Complete genome sequence of a Sphingomonadaceae bacterium.</title>
        <authorList>
            <person name="Yan C."/>
        </authorList>
    </citation>
    <scope>NUCLEOTIDE SEQUENCE [LARGE SCALE GENOMIC DNA]</scope>
    <source>
        <strain evidence="5 6">SCSIO 66989</strain>
    </source>
</reference>
<organism evidence="5 6">
    <name type="scientific">Alterisphingorhabdus coralli</name>
    <dbReference type="NCBI Taxonomy" id="3071408"/>
    <lineage>
        <taxon>Bacteria</taxon>
        <taxon>Pseudomonadati</taxon>
        <taxon>Pseudomonadota</taxon>
        <taxon>Alphaproteobacteria</taxon>
        <taxon>Sphingomonadales</taxon>
        <taxon>Sphingomonadaceae</taxon>
        <taxon>Alterisphingorhabdus (ex Yan et al. 2024)</taxon>
    </lineage>
</organism>
<feature type="region of interest" description="Disordered" evidence="1">
    <location>
        <begin position="498"/>
        <end position="519"/>
    </location>
</feature>
<accession>A0AA97F761</accession>
<proteinExistence type="predicted"/>
<dbReference type="Gene3D" id="2.40.128.130">
    <property type="entry name" value="Autotransporter beta-domain"/>
    <property type="match status" value="1"/>
</dbReference>
<name>A0AA97F761_9SPHN</name>
<evidence type="ECO:0000259" key="4">
    <source>
        <dbReference type="PROSITE" id="PS51208"/>
    </source>
</evidence>
<dbReference type="RefSeq" id="WP_317081858.1">
    <property type="nucleotide sequence ID" value="NZ_CP136594.1"/>
</dbReference>
<evidence type="ECO:0000256" key="1">
    <source>
        <dbReference type="SAM" id="MobiDB-lite"/>
    </source>
</evidence>
<dbReference type="PROSITE" id="PS50240">
    <property type="entry name" value="TRYPSIN_DOM"/>
    <property type="match status" value="1"/>
</dbReference>
<dbReference type="SMART" id="SM00869">
    <property type="entry name" value="Autotransporter"/>
    <property type="match status" value="1"/>
</dbReference>
<dbReference type="InterPro" id="IPR036709">
    <property type="entry name" value="Autotransporte_beta_dom_sf"/>
</dbReference>
<feature type="chain" id="PRO_5041639538" evidence="2">
    <location>
        <begin position="33"/>
        <end position="1172"/>
    </location>
</feature>
<dbReference type="InterPro" id="IPR001254">
    <property type="entry name" value="Trypsin_dom"/>
</dbReference>
<dbReference type="InterPro" id="IPR009003">
    <property type="entry name" value="Peptidase_S1_PA"/>
</dbReference>
<dbReference type="InterPro" id="IPR005546">
    <property type="entry name" value="Autotransporte_beta"/>
</dbReference>
<dbReference type="AlphaFoldDB" id="A0AA97F761"/>
<gene>
    <name evidence="5" type="ORF">RB602_00230</name>
</gene>
<keyword evidence="2" id="KW-0732">Signal</keyword>
<dbReference type="SUPFAM" id="SSF103515">
    <property type="entry name" value="Autotransporter"/>
    <property type="match status" value="1"/>
</dbReference>
<dbReference type="Proteomes" id="UP001302429">
    <property type="component" value="Chromosome"/>
</dbReference>
<dbReference type="Pfam" id="PF03797">
    <property type="entry name" value="Autotransporter"/>
    <property type="match status" value="1"/>
</dbReference>
<evidence type="ECO:0000259" key="3">
    <source>
        <dbReference type="PROSITE" id="PS50240"/>
    </source>
</evidence>
<keyword evidence="6" id="KW-1185">Reference proteome</keyword>
<dbReference type="EMBL" id="CP136594">
    <property type="protein sequence ID" value="WOE75181.1"/>
    <property type="molecule type" value="Genomic_DNA"/>
</dbReference>
<protein>
    <submittedName>
        <fullName evidence="5">Autotransporter domain-containing protein</fullName>
    </submittedName>
</protein>
<dbReference type="GO" id="GO:0004252">
    <property type="term" value="F:serine-type endopeptidase activity"/>
    <property type="evidence" value="ECO:0007669"/>
    <property type="project" value="InterPro"/>
</dbReference>
<evidence type="ECO:0000313" key="5">
    <source>
        <dbReference type="EMBL" id="WOE75181.1"/>
    </source>
</evidence>
<feature type="signal peptide" evidence="2">
    <location>
        <begin position="1"/>
        <end position="32"/>
    </location>
</feature>
<dbReference type="PROSITE" id="PS51208">
    <property type="entry name" value="AUTOTRANSPORTER"/>
    <property type="match status" value="1"/>
</dbReference>
<dbReference type="InterPro" id="IPR043504">
    <property type="entry name" value="Peptidase_S1_PA_chymotrypsin"/>
</dbReference>
<dbReference type="GO" id="GO:0006508">
    <property type="term" value="P:proteolysis"/>
    <property type="evidence" value="ECO:0007669"/>
    <property type="project" value="InterPro"/>
</dbReference>
<dbReference type="Gene3D" id="2.40.10.10">
    <property type="entry name" value="Trypsin-like serine proteases"/>
    <property type="match status" value="1"/>
</dbReference>
<evidence type="ECO:0000313" key="6">
    <source>
        <dbReference type="Proteomes" id="UP001302429"/>
    </source>
</evidence>
<evidence type="ECO:0000256" key="2">
    <source>
        <dbReference type="SAM" id="SignalP"/>
    </source>
</evidence>
<sequence length="1172" mass="121875">MTNLRTTCVRGFRAGAATAVLASMLAAAPAMAIVPNETTDSDAIVDEEGGVNGVGIIITNTPGEGGIGICTGSLINPRAFLFAAHCVNDRPASDYDGVTQRAAVAFEVDAFPGLIDWFGTSASNPELFVYNISQIQYDPRSLQNPQALGFIEADIAMATLDTPATGIPTWALLFSTLPAPDGIDPVTGTGYNVNITGYGRTGTALDGDITGIDFRRRAAENILGGFLSLDDRNDAVFGPDDPSLPQNLYQIDFDAQNPDDFFFDFNVHQDDARPNEGITAPGDSGGPLILDAANNDITDEDLVLGVLSGGSSFFGVSNILGTTSFYQPLSLYWQYIAEVNPYRYVGTNGGDGNWEDPDHWVTLLDPNYRIIDGDGNIVNGVPTTPELGLNGTEGDWGGICVEGISAPALGPNECVDLATGAVTTPDGDPIDPPAAAPATDIFNNRGEAEIVFEGADITVSEPGAGAITADGDEDAAISGSVTSVTDIAIAASTELAVESAENAPHNEGDAETTPEPEPLPDPTLANGLPGATGFVPDNIDPDIANSVNGRYFDVTLSGAGTTTLNSEVEIDRLTIMGEAGLDIAAEGDLFTWLGATQMGGSVNVDGNLSMINDYSLFAGTLSGTGTVETPFLTNMAGTISPGGDGTIGTLTIEGNVILASGSTYALDVDAAGNSDLIRVVAPEDAEAGTSGNLDLGGNVAINQISEFLFNDGDTFTVATAEGEVTNSFSSDFGSAVLGTDFATVTDEETGVTSVNLIVNVNSYASVVDRTSAVQNSYAALLDQNRGNGLSQFGDIYRFTEMADAATLGATLEGLAPATETTNLSIAEMMLNSMTGFYRNRLASAFDTDRGGTVAMNNSAIQLASAASMGLPTQGAFAAVTAAQDAEETVNENSGLSSDFALFLSGGFLVGEGVGMPAAITTRDDQFDGFFLAGGLEYLPDANSVFGISLSYSDVDGTSQGAQQAQGQMLQATIYGAYRTNSGITFDTQIGVGNYSAETQRNVAIGANSFDLRSDDDSFAYTAEIGVSKDFEAKTLVFRPRAALNFQSVSFTDLQETGGAPALNIDRDAFETLQGRIGVTATTKPGNSFRPWIRADYVHDFLDRDATFGANFVGGVGGLAPFAIASDDSNWVEAGVGINYDTGNVTIGVSAETTIGRSDFQNQAYSGSVRIRF</sequence>
<feature type="domain" description="Peptidase S1" evidence="3">
    <location>
        <begin position="50"/>
        <end position="341"/>
    </location>
</feature>
<dbReference type="KEGG" id="acoa:RB602_00230"/>
<feature type="domain" description="Autotransporter" evidence="4">
    <location>
        <begin position="894"/>
        <end position="1172"/>
    </location>
</feature>
<dbReference type="SUPFAM" id="SSF50494">
    <property type="entry name" value="Trypsin-like serine proteases"/>
    <property type="match status" value="1"/>
</dbReference>